<feature type="compositionally biased region" description="Basic and acidic residues" evidence="1">
    <location>
        <begin position="13"/>
        <end position="22"/>
    </location>
</feature>
<feature type="compositionally biased region" description="Polar residues" evidence="1">
    <location>
        <begin position="23"/>
        <end position="38"/>
    </location>
</feature>
<evidence type="ECO:0000313" key="3">
    <source>
        <dbReference type="Proteomes" id="UP000016922"/>
    </source>
</evidence>
<keyword evidence="3" id="KW-1185">Reference proteome</keyword>
<dbReference type="EMBL" id="KE145371">
    <property type="protein sequence ID" value="EPE26088.1"/>
    <property type="molecule type" value="Genomic_DNA"/>
</dbReference>
<sequence>MDTSQKRRHMKGKERAAKDNGSQRHTPSTLSSYNFTSTAPPPPPHHSQRASTIHSNRPPESAPPYGRVRTLEAFLPLTCFARGSTVLVPSSPSLVFEEPSIDTERPSERSFERSVLYLHT</sequence>
<dbReference type="HOGENOM" id="CLU_2049912_0_0_1"/>
<feature type="region of interest" description="Disordered" evidence="1">
    <location>
        <begin position="1"/>
        <end position="66"/>
    </location>
</feature>
<organism evidence="2 3">
    <name type="scientific">Glarea lozoyensis (strain ATCC 20868 / MF5171)</name>
    <dbReference type="NCBI Taxonomy" id="1116229"/>
    <lineage>
        <taxon>Eukaryota</taxon>
        <taxon>Fungi</taxon>
        <taxon>Dikarya</taxon>
        <taxon>Ascomycota</taxon>
        <taxon>Pezizomycotina</taxon>
        <taxon>Leotiomycetes</taxon>
        <taxon>Helotiales</taxon>
        <taxon>Helotiaceae</taxon>
        <taxon>Glarea</taxon>
    </lineage>
</organism>
<evidence type="ECO:0000256" key="1">
    <source>
        <dbReference type="SAM" id="MobiDB-lite"/>
    </source>
</evidence>
<gene>
    <name evidence="2" type="ORF">GLAREA_02000</name>
</gene>
<dbReference type="KEGG" id="glz:GLAREA_02000"/>
<dbReference type="Proteomes" id="UP000016922">
    <property type="component" value="Unassembled WGS sequence"/>
</dbReference>
<evidence type="ECO:0000313" key="2">
    <source>
        <dbReference type="EMBL" id="EPE26088.1"/>
    </source>
</evidence>
<accession>S3DHN0</accession>
<dbReference type="RefSeq" id="XP_008087407.1">
    <property type="nucleotide sequence ID" value="XM_008089216.1"/>
</dbReference>
<name>S3DHN0_GLAL2</name>
<dbReference type="GeneID" id="19461058"/>
<protein>
    <submittedName>
        <fullName evidence="2">Uncharacterized protein</fullName>
    </submittedName>
</protein>
<reference evidence="2 3" key="1">
    <citation type="journal article" date="2013" name="BMC Genomics">
        <title>Genomics-driven discovery of the pneumocandin biosynthetic gene cluster in the fungus Glarea lozoyensis.</title>
        <authorList>
            <person name="Chen L."/>
            <person name="Yue Q."/>
            <person name="Zhang X."/>
            <person name="Xiang M."/>
            <person name="Wang C."/>
            <person name="Li S."/>
            <person name="Che Y."/>
            <person name="Ortiz-Lopez F.J."/>
            <person name="Bills G.F."/>
            <person name="Liu X."/>
            <person name="An Z."/>
        </authorList>
    </citation>
    <scope>NUCLEOTIDE SEQUENCE [LARGE SCALE GENOMIC DNA]</scope>
    <source>
        <strain evidence="3">ATCC 20868 / MF5171</strain>
    </source>
</reference>
<dbReference type="AlphaFoldDB" id="S3DHN0"/>
<proteinExistence type="predicted"/>
<feature type="compositionally biased region" description="Basic residues" evidence="1">
    <location>
        <begin position="1"/>
        <end position="12"/>
    </location>
</feature>